<organism evidence="2 3">
    <name type="scientific">Glaciimonas soli</name>
    <dbReference type="NCBI Taxonomy" id="2590999"/>
    <lineage>
        <taxon>Bacteria</taxon>
        <taxon>Pseudomonadati</taxon>
        <taxon>Pseudomonadota</taxon>
        <taxon>Betaproteobacteria</taxon>
        <taxon>Burkholderiales</taxon>
        <taxon>Oxalobacteraceae</taxon>
        <taxon>Glaciimonas</taxon>
    </lineage>
</organism>
<evidence type="ECO:0000313" key="3">
    <source>
        <dbReference type="Proteomes" id="UP000451565"/>
    </source>
</evidence>
<dbReference type="OrthoDB" id="9795306at2"/>
<dbReference type="PANTHER" id="PTHR34109">
    <property type="entry name" value="BNAUNNG04460D PROTEIN-RELATED"/>
    <property type="match status" value="1"/>
</dbReference>
<comment type="caution">
    <text evidence="2">The sequence shown here is derived from an EMBL/GenBank/DDBJ whole genome shotgun (WGS) entry which is preliminary data.</text>
</comment>
<dbReference type="EMBL" id="WINI01000007">
    <property type="protein sequence ID" value="MQR01537.1"/>
    <property type="molecule type" value="Genomic_DNA"/>
</dbReference>
<name>A0A843YU58_9BURK</name>
<dbReference type="PANTHER" id="PTHR34109:SF1">
    <property type="entry name" value="VOC DOMAIN-CONTAINING PROTEIN"/>
    <property type="match status" value="1"/>
</dbReference>
<dbReference type="PROSITE" id="PS51819">
    <property type="entry name" value="VOC"/>
    <property type="match status" value="1"/>
</dbReference>
<gene>
    <name evidence="2" type="ORF">GEV47_12725</name>
</gene>
<dbReference type="CDD" id="cd07246">
    <property type="entry name" value="VOC_like"/>
    <property type="match status" value="1"/>
</dbReference>
<dbReference type="Proteomes" id="UP000451565">
    <property type="component" value="Unassembled WGS sequence"/>
</dbReference>
<dbReference type="Gene3D" id="3.30.720.120">
    <property type="match status" value="1"/>
</dbReference>
<keyword evidence="3" id="KW-1185">Reference proteome</keyword>
<dbReference type="InterPro" id="IPR004360">
    <property type="entry name" value="Glyas_Fos-R_dOase_dom"/>
</dbReference>
<dbReference type="InterPro" id="IPR029068">
    <property type="entry name" value="Glyas_Bleomycin-R_OHBP_Dase"/>
</dbReference>
<feature type="domain" description="VOC" evidence="1">
    <location>
        <begin position="9"/>
        <end position="139"/>
    </location>
</feature>
<dbReference type="RefSeq" id="WP_153235152.1">
    <property type="nucleotide sequence ID" value="NZ_WINI01000007.1"/>
</dbReference>
<protein>
    <submittedName>
        <fullName evidence="2">VOC family protein</fullName>
    </submittedName>
</protein>
<dbReference type="Pfam" id="PF00903">
    <property type="entry name" value="Glyoxalase"/>
    <property type="match status" value="1"/>
</dbReference>
<proteinExistence type="predicted"/>
<dbReference type="SUPFAM" id="SSF54593">
    <property type="entry name" value="Glyoxalase/Bleomycin resistance protein/Dihydroxybiphenyl dioxygenase"/>
    <property type="match status" value="1"/>
</dbReference>
<accession>A0A843YU58</accession>
<dbReference type="InterPro" id="IPR037523">
    <property type="entry name" value="VOC_core"/>
</dbReference>
<dbReference type="AlphaFoldDB" id="A0A843YU58"/>
<dbReference type="Gene3D" id="3.30.720.110">
    <property type="match status" value="1"/>
</dbReference>
<evidence type="ECO:0000259" key="1">
    <source>
        <dbReference type="PROSITE" id="PS51819"/>
    </source>
</evidence>
<evidence type="ECO:0000313" key="2">
    <source>
        <dbReference type="EMBL" id="MQR01537.1"/>
    </source>
</evidence>
<reference evidence="2 3" key="1">
    <citation type="submission" date="2019-10" db="EMBL/GenBank/DDBJ databases">
        <title>Glaciimonas soli sp. nov., a psychrophilic bacterium isolated from the forest soil of a high elevation mountain in Taiwan.</title>
        <authorList>
            <person name="Wang L.-T."/>
            <person name="Shieh W.Y."/>
        </authorList>
    </citation>
    <scope>NUCLEOTIDE SEQUENCE [LARGE SCALE GENOMIC DNA]</scope>
    <source>
        <strain evidence="2 3">GS1</strain>
    </source>
</reference>
<sequence length="165" mass="17892">MAVKPIPDGYTSITPYLTIKGAAEALIFYKKAFGATEILRMEGPDKKIGHAEIQIGNARIMLADEFLSPDPEMACNKSPATLGGTGVGIMLYVDNVDTLFSQAIAAGGKEMRAVQDQFYGDRSGTLVDPFGHVWTVSTHIADYSEEEIRERAAAFMKEMASKKPA</sequence>